<accession>A0A9N6YJ52</accession>
<sequence length="417" mass="47154">MATEAEEISQLLDELRNNKQLTPLKIYQGVDLSAASREEAIVRAMYRQRELENLDSDSEELTDNDEEHTGSRNKPLTPRRTPIGGITAEALAEEASRQEQEEREADLLAEQMRARLKREEEDKTRWADYKEEPKPVVEDTPLSPQGGQGVDQCNQFTMFNDFPTLLSGLASIGITISNEEEASLSAKHRATGSLSIRDLIMFIEGSRSRGCLSEAKMSTQLDEQQSLIKTLAAQTRLMEKFLTEIKEQERKYMAETEGKMKAKEKSLKNKEDALRSLEREVDVRITEVMKSEKALKKKMKELEKAQRGGHYMESSPVSYRSASPSTSVKREPPPAQPPISSKHSDDSDQGTEIHLALHHMALAMGISLKVIEDYYGMSAIELSRKIRDFPSTEAELEKRFGSVKSAYRQMNIRIVDP</sequence>
<protein>
    <submittedName>
        <fullName evidence="3">Protein 2</fullName>
    </submittedName>
</protein>
<evidence type="ECO:0000256" key="1">
    <source>
        <dbReference type="SAM" id="Coils"/>
    </source>
</evidence>
<keyword evidence="1" id="KW-0175">Coiled coil</keyword>
<reference evidence="3" key="1">
    <citation type="journal article" date="2022" name="bioRxiv">
        <title>Unlocking the hidden genetic diversity of varicosaviruses, the neglected plant rhabdoviruses.</title>
        <authorList>
            <person name="Bejerman N."/>
            <person name="Dietzgen R.G."/>
            <person name="Debat H."/>
        </authorList>
    </citation>
    <scope>NUCLEOTIDE SEQUENCE</scope>
</reference>
<name>A0A9N6YJ52_9RHAB</name>
<evidence type="ECO:0000256" key="2">
    <source>
        <dbReference type="SAM" id="MobiDB-lite"/>
    </source>
</evidence>
<feature type="region of interest" description="Disordered" evidence="2">
    <location>
        <begin position="301"/>
        <end position="350"/>
    </location>
</feature>
<feature type="coiled-coil region" evidence="1">
    <location>
        <begin position="91"/>
        <end position="122"/>
    </location>
</feature>
<feature type="region of interest" description="Disordered" evidence="2">
    <location>
        <begin position="50"/>
        <end position="82"/>
    </location>
</feature>
<dbReference type="EMBL" id="BK061817">
    <property type="protein sequence ID" value="DAZ90846.1"/>
    <property type="molecule type" value="Viral_cRNA"/>
</dbReference>
<organism evidence="3">
    <name type="scientific">Taxus virus 1</name>
    <dbReference type="NCBI Taxonomy" id="2977994"/>
    <lineage>
        <taxon>Viruses</taxon>
        <taxon>Riboviria</taxon>
        <taxon>Orthornavirae</taxon>
        <taxon>Negarnaviricota</taxon>
        <taxon>Haploviricotina</taxon>
        <taxon>Monjiviricetes</taxon>
        <taxon>Mononegavirales</taxon>
        <taxon>Rhabdoviridae</taxon>
        <taxon>Betarhabdovirinae</taxon>
        <taxon>Alphagymnorhavirus</taxon>
        <taxon>Alphagymnorhavirus taxi</taxon>
    </lineage>
</organism>
<proteinExistence type="predicted"/>
<evidence type="ECO:0000313" key="3">
    <source>
        <dbReference type="EMBL" id="DAZ90846.1"/>
    </source>
</evidence>
<feature type="compositionally biased region" description="Low complexity" evidence="2">
    <location>
        <begin position="314"/>
        <end position="327"/>
    </location>
</feature>
<feature type="compositionally biased region" description="Acidic residues" evidence="2">
    <location>
        <begin position="53"/>
        <end position="66"/>
    </location>
</feature>